<feature type="transmembrane region" description="Helical" evidence="1">
    <location>
        <begin position="178"/>
        <end position="207"/>
    </location>
</feature>
<feature type="transmembrane region" description="Helical" evidence="1">
    <location>
        <begin position="102"/>
        <end position="121"/>
    </location>
</feature>
<proteinExistence type="predicted"/>
<dbReference type="AlphaFoldDB" id="A0A6N2W055"/>
<feature type="transmembrane region" description="Helical" evidence="1">
    <location>
        <begin position="253"/>
        <end position="270"/>
    </location>
</feature>
<dbReference type="EMBL" id="CACRTG010000041">
    <property type="protein sequence ID" value="VYT35728.1"/>
    <property type="molecule type" value="Genomic_DNA"/>
</dbReference>
<reference evidence="2" key="1">
    <citation type="submission" date="2019-11" db="EMBL/GenBank/DDBJ databases">
        <authorList>
            <person name="Feng L."/>
        </authorList>
    </citation>
    <scope>NUCLEOTIDE SEQUENCE</scope>
    <source>
        <strain evidence="2">CnexileLFYP112</strain>
    </source>
</reference>
<protein>
    <submittedName>
        <fullName evidence="2">Uncharacterized protein</fullName>
    </submittedName>
</protein>
<gene>
    <name evidence="2" type="ORF">CNLFYP112_03051</name>
</gene>
<accession>A0A6N2W055</accession>
<feature type="transmembrane region" description="Helical" evidence="1">
    <location>
        <begin position="63"/>
        <end position="82"/>
    </location>
</feature>
<evidence type="ECO:0000256" key="1">
    <source>
        <dbReference type="SAM" id="Phobius"/>
    </source>
</evidence>
<feature type="transmembrane region" description="Helical" evidence="1">
    <location>
        <begin position="133"/>
        <end position="158"/>
    </location>
</feature>
<keyword evidence="1" id="KW-0472">Membrane</keyword>
<name>A0A6N2W055_9FIRM</name>
<evidence type="ECO:0000313" key="2">
    <source>
        <dbReference type="EMBL" id="VYT35728.1"/>
    </source>
</evidence>
<sequence length="306" mass="35669">MKRYKQELEEFIKFVGEPPEVIGKDIFLTIMAMVYIGCGIFCFAFPNNVILVKIGLSANGWRIIAVAVSFFGGLLMLMVELFTLNKRSWNKKKKREEKQCWWWLKILFILIFPLLLLKRLIAYILREARQEVIATYIPEIFLSLLTSLILFGIIGQFILKYGIMMVEKTFYVDVTDEFIALLMVVILVASFFMTSKAVVHISIKLYIRQLKKIELKKKSKKNISGTMKREDINREISIKYEELKKEADIELKYSELYFFVIVNVILLSLHLSDDDIYTKMFINAFMGVTTLAALFREANSARLKDN</sequence>
<feature type="transmembrane region" description="Helical" evidence="1">
    <location>
        <begin position="26"/>
        <end position="51"/>
    </location>
</feature>
<organism evidence="2">
    <name type="scientific">[Clostridium] nexile</name>
    <dbReference type="NCBI Taxonomy" id="29361"/>
    <lineage>
        <taxon>Bacteria</taxon>
        <taxon>Bacillati</taxon>
        <taxon>Bacillota</taxon>
        <taxon>Clostridia</taxon>
        <taxon>Lachnospirales</taxon>
        <taxon>Lachnospiraceae</taxon>
        <taxon>Tyzzerella</taxon>
    </lineage>
</organism>
<feature type="transmembrane region" description="Helical" evidence="1">
    <location>
        <begin position="276"/>
        <end position="295"/>
    </location>
</feature>
<keyword evidence="1" id="KW-1133">Transmembrane helix</keyword>
<keyword evidence="1" id="KW-0812">Transmembrane</keyword>